<feature type="region of interest" description="Disordered" evidence="1">
    <location>
        <begin position="29"/>
        <end position="48"/>
    </location>
</feature>
<reference evidence="2" key="1">
    <citation type="journal article" date="2023" name="G3 (Bethesda)">
        <title>Whole genome assembly and annotation of the endangered Caribbean coral Acropora cervicornis.</title>
        <authorList>
            <person name="Selwyn J.D."/>
            <person name="Vollmer S.V."/>
        </authorList>
    </citation>
    <scope>NUCLEOTIDE SEQUENCE</scope>
    <source>
        <strain evidence="2">K2</strain>
    </source>
</reference>
<protein>
    <submittedName>
        <fullName evidence="2">Uncharacterized protein</fullName>
    </submittedName>
</protein>
<gene>
    <name evidence="2" type="ORF">P5673_000166</name>
</gene>
<keyword evidence="3" id="KW-1185">Reference proteome</keyword>
<sequence length="170" mass="20075">MAEFENRKDKSVSENAKALKHIFKSKMKSMKEEKQFKNDHSDPDKKATNPVKYFHLNTVLGIKRKLNKDRKLQNWQIYRGYFDIQRSPEDAQALDRTSFPVLPYLRYQNNNPNCTADVTTHIPKSTQCFRRCLAAVIVKTVYSHGSYMHERVIYDFNRNEESRTVCHVVE</sequence>
<dbReference type="Proteomes" id="UP001249851">
    <property type="component" value="Unassembled WGS sequence"/>
</dbReference>
<name>A0AAD9R704_ACRCE</name>
<evidence type="ECO:0000256" key="1">
    <source>
        <dbReference type="SAM" id="MobiDB-lite"/>
    </source>
</evidence>
<evidence type="ECO:0000313" key="3">
    <source>
        <dbReference type="Proteomes" id="UP001249851"/>
    </source>
</evidence>
<feature type="compositionally biased region" description="Basic and acidic residues" evidence="1">
    <location>
        <begin position="29"/>
        <end position="47"/>
    </location>
</feature>
<evidence type="ECO:0000313" key="2">
    <source>
        <dbReference type="EMBL" id="KAK2574045.1"/>
    </source>
</evidence>
<comment type="caution">
    <text evidence="2">The sequence shown here is derived from an EMBL/GenBank/DDBJ whole genome shotgun (WGS) entry which is preliminary data.</text>
</comment>
<dbReference type="EMBL" id="JARQWQ010000001">
    <property type="protein sequence ID" value="KAK2574045.1"/>
    <property type="molecule type" value="Genomic_DNA"/>
</dbReference>
<reference evidence="2" key="2">
    <citation type="journal article" date="2023" name="Science">
        <title>Genomic signatures of disease resistance in endangered staghorn corals.</title>
        <authorList>
            <person name="Vollmer S.V."/>
            <person name="Selwyn J.D."/>
            <person name="Despard B.A."/>
            <person name="Roesel C.L."/>
        </authorList>
    </citation>
    <scope>NUCLEOTIDE SEQUENCE</scope>
    <source>
        <strain evidence="2">K2</strain>
    </source>
</reference>
<organism evidence="2 3">
    <name type="scientific">Acropora cervicornis</name>
    <name type="common">Staghorn coral</name>
    <dbReference type="NCBI Taxonomy" id="6130"/>
    <lineage>
        <taxon>Eukaryota</taxon>
        <taxon>Metazoa</taxon>
        <taxon>Cnidaria</taxon>
        <taxon>Anthozoa</taxon>
        <taxon>Hexacorallia</taxon>
        <taxon>Scleractinia</taxon>
        <taxon>Astrocoeniina</taxon>
        <taxon>Acroporidae</taxon>
        <taxon>Acropora</taxon>
    </lineage>
</organism>
<dbReference type="AlphaFoldDB" id="A0AAD9R704"/>
<accession>A0AAD9R704</accession>
<proteinExistence type="predicted"/>